<dbReference type="EMBL" id="AGZP01000029">
    <property type="protein sequence ID" value="EKN06601.1"/>
    <property type="molecule type" value="Genomic_DNA"/>
</dbReference>
<gene>
    <name evidence="1" type="ORF">HMPREF1077_03207</name>
</gene>
<dbReference type="Proteomes" id="UP000001218">
    <property type="component" value="Unassembled WGS sequence"/>
</dbReference>
<dbReference type="AlphaFoldDB" id="K5Z5F7"/>
<evidence type="ECO:0000313" key="2">
    <source>
        <dbReference type="Proteomes" id="UP000001218"/>
    </source>
</evidence>
<organism evidence="1 2">
    <name type="scientific">Parabacteroides johnsonii CL02T12C29</name>
    <dbReference type="NCBI Taxonomy" id="999419"/>
    <lineage>
        <taxon>Bacteria</taxon>
        <taxon>Pseudomonadati</taxon>
        <taxon>Bacteroidota</taxon>
        <taxon>Bacteroidia</taxon>
        <taxon>Bacteroidales</taxon>
        <taxon>Tannerellaceae</taxon>
        <taxon>Parabacteroides</taxon>
    </lineage>
</organism>
<dbReference type="HOGENOM" id="CLU_3357534_0_0_10"/>
<reference evidence="1 2" key="1">
    <citation type="submission" date="2012-02" db="EMBL/GenBank/DDBJ databases">
        <title>The Genome Sequence of Parabacteroides johnsonii CL02T12C29.</title>
        <authorList>
            <consortium name="The Broad Institute Genome Sequencing Platform"/>
            <person name="Earl A."/>
            <person name="Ward D."/>
            <person name="Feldgarden M."/>
            <person name="Gevers D."/>
            <person name="Zitomersky N.L."/>
            <person name="Coyne M.J."/>
            <person name="Comstock L.E."/>
            <person name="Young S.K."/>
            <person name="Zeng Q."/>
            <person name="Gargeya S."/>
            <person name="Fitzgerald M."/>
            <person name="Haas B."/>
            <person name="Abouelleil A."/>
            <person name="Alvarado L."/>
            <person name="Arachchi H.M."/>
            <person name="Berlin A."/>
            <person name="Chapman S.B."/>
            <person name="Gearin G."/>
            <person name="Goldberg J."/>
            <person name="Griggs A."/>
            <person name="Gujja S."/>
            <person name="Hansen M."/>
            <person name="Heiman D."/>
            <person name="Howarth C."/>
            <person name="Larimer J."/>
            <person name="Lui A."/>
            <person name="MacDonald P.J.P."/>
            <person name="McCowen C."/>
            <person name="Montmayeur A."/>
            <person name="Murphy C."/>
            <person name="Neiman D."/>
            <person name="Pearson M."/>
            <person name="Priest M."/>
            <person name="Roberts A."/>
            <person name="Saif S."/>
            <person name="Shea T."/>
            <person name="Sisk P."/>
            <person name="Stolte C."/>
            <person name="Sykes S."/>
            <person name="Wortman J."/>
            <person name="Nusbaum C."/>
            <person name="Birren B."/>
        </authorList>
    </citation>
    <scope>NUCLEOTIDE SEQUENCE [LARGE SCALE GENOMIC DNA]</scope>
    <source>
        <strain evidence="1 2">CL02T12C29</strain>
    </source>
</reference>
<evidence type="ECO:0000313" key="1">
    <source>
        <dbReference type="EMBL" id="EKN06601.1"/>
    </source>
</evidence>
<comment type="caution">
    <text evidence="1">The sequence shown here is derived from an EMBL/GenBank/DDBJ whole genome shotgun (WGS) entry which is preliminary data.</text>
</comment>
<name>K5Z5F7_9BACT</name>
<protein>
    <submittedName>
        <fullName evidence="1">Uncharacterized protein</fullName>
    </submittedName>
</protein>
<proteinExistence type="predicted"/>
<accession>K5Z5F7</accession>
<sequence>MAAKLTNSLDLCKTNKLTPVIQNWITGVILKTDNSI</sequence>